<name>A0ACC1YVH1_MELAZ</name>
<organism evidence="1 2">
    <name type="scientific">Melia azedarach</name>
    <name type="common">Chinaberry tree</name>
    <dbReference type="NCBI Taxonomy" id="155640"/>
    <lineage>
        <taxon>Eukaryota</taxon>
        <taxon>Viridiplantae</taxon>
        <taxon>Streptophyta</taxon>
        <taxon>Embryophyta</taxon>
        <taxon>Tracheophyta</taxon>
        <taxon>Spermatophyta</taxon>
        <taxon>Magnoliopsida</taxon>
        <taxon>eudicotyledons</taxon>
        <taxon>Gunneridae</taxon>
        <taxon>Pentapetalae</taxon>
        <taxon>rosids</taxon>
        <taxon>malvids</taxon>
        <taxon>Sapindales</taxon>
        <taxon>Meliaceae</taxon>
        <taxon>Melia</taxon>
    </lineage>
</organism>
<evidence type="ECO:0000313" key="1">
    <source>
        <dbReference type="EMBL" id="KAJ4727034.1"/>
    </source>
</evidence>
<dbReference type="Proteomes" id="UP001164539">
    <property type="component" value="Chromosome 1"/>
</dbReference>
<protein>
    <submittedName>
        <fullName evidence="1">Flap endonuclease GEN-like 1</fullName>
    </submittedName>
</protein>
<gene>
    <name evidence="1" type="ORF">OWV82_000204</name>
</gene>
<keyword evidence="2" id="KW-1185">Reference proteome</keyword>
<dbReference type="EMBL" id="CM051394">
    <property type="protein sequence ID" value="KAJ4727034.1"/>
    <property type="molecule type" value="Genomic_DNA"/>
</dbReference>
<proteinExistence type="predicted"/>
<comment type="caution">
    <text evidence="1">The sequence shown here is derived from an EMBL/GenBank/DDBJ whole genome shotgun (WGS) entry which is preliminary data.</text>
</comment>
<sequence>MGVGGKFWDLLKPYSRSEGFDFLRDKRVAVDLSYWIVQHETAIKNHVRKPHLRLTFFRTINLFAKFGAFPVFVADGTPSPLKSEARIARFFRSSIDSSSLPVPKEAISVERNQTFLKCVQECVELLELFGMPVLKANGEAEALCAQLNSEGYVEACITADSDAFLFGAKCVVKSIRPNAKEPFECYCISDIEAGLGLKRKHLIAISLLVGNDHDLNGVQGIGLETALQFVQNFSEDEILDSLHGIGNGDLPKCRGGIKSKDDNVPCSDESWPMIKSSHCSFCGHPGSKRAHFKFSCEYCGNGDNEGCFKKPEGFKCNCSYCYKNQKEKAQKKHENWWVRVCDKISMESNFPNDEIVQLYLCKNNGDFTATDGPSISWGSPKTEMLVDFLVFHQLWEPSYIRQKMLLMLSTIYFREIATNPVKTLLYGQYEFHSIHCVKIRYGHQSYVVKWKKAPSMGSIIYTVPVERSDLHEEEFMEVKESVDLLDDSNSPQIHVDDGSWFLLTDENMKLVHSAFPEEVERFLQEKELKELKRKKASSSRSEGSNGKLGSPKSKDVQLSITEFYRSAKVQFQAQSGEDLALTSNCQVDGTSKGKRKVSSPNLSKSARRRLLFN</sequence>
<evidence type="ECO:0000313" key="2">
    <source>
        <dbReference type="Proteomes" id="UP001164539"/>
    </source>
</evidence>
<accession>A0ACC1YVH1</accession>
<reference evidence="1 2" key="1">
    <citation type="journal article" date="2023" name="Science">
        <title>Complex scaffold remodeling in plant triterpene biosynthesis.</title>
        <authorList>
            <person name="De La Pena R."/>
            <person name="Hodgson H."/>
            <person name="Liu J.C."/>
            <person name="Stephenson M.J."/>
            <person name="Martin A.C."/>
            <person name="Owen C."/>
            <person name="Harkess A."/>
            <person name="Leebens-Mack J."/>
            <person name="Jimenez L.E."/>
            <person name="Osbourn A."/>
            <person name="Sattely E.S."/>
        </authorList>
    </citation>
    <scope>NUCLEOTIDE SEQUENCE [LARGE SCALE GENOMIC DNA]</scope>
    <source>
        <strain evidence="2">cv. JPN11</strain>
        <tissue evidence="1">Leaf</tissue>
    </source>
</reference>